<dbReference type="GO" id="GO:0005615">
    <property type="term" value="C:extracellular space"/>
    <property type="evidence" value="ECO:0007669"/>
    <property type="project" value="TreeGrafter"/>
</dbReference>
<dbReference type="Pfam" id="PF00379">
    <property type="entry name" value="Chitin_bind_4"/>
    <property type="match status" value="1"/>
</dbReference>
<dbReference type="OrthoDB" id="6819000at2759"/>
<feature type="region of interest" description="Disordered" evidence="3">
    <location>
        <begin position="302"/>
        <end position="345"/>
    </location>
</feature>
<evidence type="ECO:0000313" key="6">
    <source>
        <dbReference type="Proteomes" id="UP001153712"/>
    </source>
</evidence>
<dbReference type="EMBL" id="OU900095">
    <property type="protein sequence ID" value="CAH1169201.1"/>
    <property type="molecule type" value="Genomic_DNA"/>
</dbReference>
<feature type="signal peptide" evidence="4">
    <location>
        <begin position="1"/>
        <end position="16"/>
    </location>
</feature>
<keyword evidence="4" id="KW-0732">Signal</keyword>
<keyword evidence="6" id="KW-1185">Reference proteome</keyword>
<dbReference type="AlphaFoldDB" id="A0A9P0DMQ2"/>
<dbReference type="PANTHER" id="PTHR12236:SF81">
    <property type="entry name" value="CUTICLE PROTEIN 19-LIKE PROTEIN"/>
    <property type="match status" value="1"/>
</dbReference>
<dbReference type="InterPro" id="IPR051217">
    <property type="entry name" value="Insect_Cuticle_Struc_Prot"/>
</dbReference>
<dbReference type="PROSITE" id="PS51155">
    <property type="entry name" value="CHIT_BIND_RR_2"/>
    <property type="match status" value="1"/>
</dbReference>
<reference evidence="5" key="1">
    <citation type="submission" date="2022-01" db="EMBL/GenBank/DDBJ databases">
        <authorList>
            <person name="King R."/>
        </authorList>
    </citation>
    <scope>NUCLEOTIDE SEQUENCE</scope>
</reference>
<name>A0A9P0DMQ2_PHYSR</name>
<dbReference type="PRINTS" id="PR00947">
    <property type="entry name" value="CUTICLE"/>
</dbReference>
<sequence length="367" mass="42766">MWIYQIAFMFTAVAFANPLRYQTYAPGHDDYKNTDYQFSYGVKDYHTGDVKHQWEKKDGDTVKGQYSLVEPDGSIRTVDYTADKHSGFNAVVKHTGTFKHPIQSKEAPISHKELVLKPVEELHHKQYSYEDEDDLKYEQESNHQDEYNEKNSYSYIPQEDIKYVYPKEEEDAEESQHTSVQSKYNTRPVTNKNSIRHHVSIKEEYEKISPELPVDLSLIKNTPIEPVDVSLINPIEVNIRTHQQSVHKNKYSEQDTSLQPSHELTRDEIAKYLQEYYKNQGLLNEPEIEGGFKPVRTKSKETFTQPLPGTYKSNKKPVTTPGLSTYSSNQHRSGYHSKYRRHPKSDAQAQIVHYYVPEENGNERRNA</sequence>
<feature type="non-terminal residue" evidence="5">
    <location>
        <position position="367"/>
    </location>
</feature>
<dbReference type="GO" id="GO:0031012">
    <property type="term" value="C:extracellular matrix"/>
    <property type="evidence" value="ECO:0007669"/>
    <property type="project" value="TreeGrafter"/>
</dbReference>
<evidence type="ECO:0000256" key="3">
    <source>
        <dbReference type="SAM" id="MobiDB-lite"/>
    </source>
</evidence>
<dbReference type="PANTHER" id="PTHR12236">
    <property type="entry name" value="STRUCTURAL CONTITUENT OF CUTICLE"/>
    <property type="match status" value="1"/>
</dbReference>
<organism evidence="5 6">
    <name type="scientific">Phyllotreta striolata</name>
    <name type="common">Striped flea beetle</name>
    <name type="synonym">Crioceris striolata</name>
    <dbReference type="NCBI Taxonomy" id="444603"/>
    <lineage>
        <taxon>Eukaryota</taxon>
        <taxon>Metazoa</taxon>
        <taxon>Ecdysozoa</taxon>
        <taxon>Arthropoda</taxon>
        <taxon>Hexapoda</taxon>
        <taxon>Insecta</taxon>
        <taxon>Pterygota</taxon>
        <taxon>Neoptera</taxon>
        <taxon>Endopterygota</taxon>
        <taxon>Coleoptera</taxon>
        <taxon>Polyphaga</taxon>
        <taxon>Cucujiformia</taxon>
        <taxon>Chrysomeloidea</taxon>
        <taxon>Chrysomelidae</taxon>
        <taxon>Galerucinae</taxon>
        <taxon>Alticini</taxon>
        <taxon>Phyllotreta</taxon>
    </lineage>
</organism>
<dbReference type="GO" id="GO:0042302">
    <property type="term" value="F:structural constituent of cuticle"/>
    <property type="evidence" value="ECO:0007669"/>
    <property type="project" value="UniProtKB-UniRule"/>
</dbReference>
<feature type="compositionally biased region" description="Basic residues" evidence="3">
    <location>
        <begin position="333"/>
        <end position="343"/>
    </location>
</feature>
<dbReference type="Proteomes" id="UP001153712">
    <property type="component" value="Chromosome 2"/>
</dbReference>
<protein>
    <submittedName>
        <fullName evidence="5">Uncharacterized protein</fullName>
    </submittedName>
</protein>
<dbReference type="PROSITE" id="PS00233">
    <property type="entry name" value="CHIT_BIND_RR_1"/>
    <property type="match status" value="1"/>
</dbReference>
<evidence type="ECO:0000256" key="2">
    <source>
        <dbReference type="PROSITE-ProRule" id="PRU00497"/>
    </source>
</evidence>
<keyword evidence="1 2" id="KW-0193">Cuticle</keyword>
<evidence type="ECO:0000256" key="1">
    <source>
        <dbReference type="ARBA" id="ARBA00022460"/>
    </source>
</evidence>
<gene>
    <name evidence="5" type="ORF">PHYEVI_LOCUS5769</name>
</gene>
<feature type="compositionally biased region" description="Polar residues" evidence="3">
    <location>
        <begin position="321"/>
        <end position="332"/>
    </location>
</feature>
<feature type="chain" id="PRO_5040158598" evidence="4">
    <location>
        <begin position="17"/>
        <end position="367"/>
    </location>
</feature>
<dbReference type="InterPro" id="IPR031311">
    <property type="entry name" value="CHIT_BIND_RR_consensus"/>
</dbReference>
<dbReference type="InterPro" id="IPR000618">
    <property type="entry name" value="Insect_cuticle"/>
</dbReference>
<accession>A0A9P0DMQ2</accession>
<evidence type="ECO:0000256" key="4">
    <source>
        <dbReference type="SAM" id="SignalP"/>
    </source>
</evidence>
<evidence type="ECO:0000313" key="5">
    <source>
        <dbReference type="EMBL" id="CAH1169201.1"/>
    </source>
</evidence>
<proteinExistence type="predicted"/>